<gene>
    <name evidence="2" type="ORF">MAIT1_04064</name>
</gene>
<accession>A0A1Y2K4Q7</accession>
<dbReference type="InterPro" id="IPR036291">
    <property type="entry name" value="NAD(P)-bd_dom_sf"/>
</dbReference>
<keyword evidence="3" id="KW-1185">Reference proteome</keyword>
<feature type="domain" description="RmlD-like substrate binding" evidence="1">
    <location>
        <begin position="5"/>
        <end position="294"/>
    </location>
</feature>
<reference evidence="2 3" key="1">
    <citation type="journal article" date="2016" name="BMC Genomics">
        <title>Combined genomic and structural analyses of a cultured magnetotactic bacterium reveals its niche adaptation to a dynamic environment.</title>
        <authorList>
            <person name="Araujo A.C."/>
            <person name="Morillo V."/>
            <person name="Cypriano J."/>
            <person name="Teixeira L.C."/>
            <person name="Leao P."/>
            <person name="Lyra S."/>
            <person name="Almeida L.G."/>
            <person name="Bazylinski D.A."/>
            <person name="Vasconcellos A.T."/>
            <person name="Abreu F."/>
            <person name="Lins U."/>
        </authorList>
    </citation>
    <scope>NUCLEOTIDE SEQUENCE [LARGE SCALE GENOMIC DNA]</scope>
    <source>
        <strain evidence="2 3">IT-1</strain>
    </source>
</reference>
<dbReference type="Gene3D" id="3.40.50.720">
    <property type="entry name" value="NAD(P)-binding Rossmann-like Domain"/>
    <property type="match status" value="1"/>
</dbReference>
<dbReference type="Pfam" id="PF04321">
    <property type="entry name" value="RmlD_sub_bind"/>
    <property type="match status" value="1"/>
</dbReference>
<name>A0A1Y2K4Q7_9PROT</name>
<sequence>MNNRYLIIGGSGFIGRHLAAHLGPERCVATYYNRAHEGMFQFAPPLDQLDDFIDEHGPFTHAYVLMAMSNLLRCIQDKLGSNLINVITTKELIDTLLARGITPIFSSSDSIFDGEKGDYVESDAPNPLVTYGQQKLAVEEYLRDKAPDNHIIVRLSKTYGTDPLKSTLITAWLFDWYKGSQINCATDQRFCPIHVDDAAQGLALLADNGLTGTFHLGGPKPWTRAQLLEGLKQAYEANIGPVPSWNVNFCHINDFGFTERWPVDITMKIDKFVQATGFTPRDADGAIDEIIQRLAQAIAQEEQAN</sequence>
<comment type="caution">
    <text evidence="2">The sequence shown here is derived from an EMBL/GenBank/DDBJ whole genome shotgun (WGS) entry which is preliminary data.</text>
</comment>
<dbReference type="EMBL" id="LVJN01000019">
    <property type="protein sequence ID" value="OSM04206.1"/>
    <property type="molecule type" value="Genomic_DNA"/>
</dbReference>
<dbReference type="SUPFAM" id="SSF51735">
    <property type="entry name" value="NAD(P)-binding Rossmann-fold domains"/>
    <property type="match status" value="1"/>
</dbReference>
<evidence type="ECO:0000259" key="1">
    <source>
        <dbReference type="Pfam" id="PF04321"/>
    </source>
</evidence>
<dbReference type="AlphaFoldDB" id="A0A1Y2K4Q7"/>
<dbReference type="PANTHER" id="PTHR43242:SF1">
    <property type="entry name" value="NAD(P)-BINDING ROSSMANN-FOLD SUPERFAMILY PROTEIN"/>
    <property type="match status" value="1"/>
</dbReference>
<dbReference type="RefSeq" id="WP_085442311.1">
    <property type="nucleotide sequence ID" value="NZ_LVJN01000019.1"/>
</dbReference>
<dbReference type="OrthoDB" id="6288130at2"/>
<dbReference type="InterPro" id="IPR029903">
    <property type="entry name" value="RmlD-like-bd"/>
</dbReference>
<dbReference type="Proteomes" id="UP000194003">
    <property type="component" value="Unassembled WGS sequence"/>
</dbReference>
<evidence type="ECO:0000313" key="3">
    <source>
        <dbReference type="Proteomes" id="UP000194003"/>
    </source>
</evidence>
<proteinExistence type="predicted"/>
<evidence type="ECO:0000313" key="2">
    <source>
        <dbReference type="EMBL" id="OSM04206.1"/>
    </source>
</evidence>
<dbReference type="PANTHER" id="PTHR43242">
    <property type="entry name" value="NAD(P)-BINDING ROSSMANN-FOLD SUPERFAMILY PROTEIN"/>
    <property type="match status" value="1"/>
</dbReference>
<organism evidence="2 3">
    <name type="scientific">Magnetofaba australis IT-1</name>
    <dbReference type="NCBI Taxonomy" id="1434232"/>
    <lineage>
        <taxon>Bacteria</taxon>
        <taxon>Pseudomonadati</taxon>
        <taxon>Pseudomonadota</taxon>
        <taxon>Magnetococcia</taxon>
        <taxon>Magnetococcales</taxon>
        <taxon>Magnetococcaceae</taxon>
        <taxon>Magnetofaba</taxon>
    </lineage>
</organism>
<dbReference type="STRING" id="1434232.MAIT1_04064"/>
<protein>
    <submittedName>
        <fullName evidence="2">Putative dTDP-4-dehydrorhamnose reductase</fullName>
    </submittedName>
</protein>